<protein>
    <submittedName>
        <fullName evidence="1">Uncharacterized protein</fullName>
    </submittedName>
</protein>
<keyword evidence="2" id="KW-1185">Reference proteome</keyword>
<sequence length="577" mass="62562">MAASLQQMMLRSQKNGSPSNTTLITAFEAEQLIEQLQATTIEQVGSSKFMKQHDAISKLNLQAHYNAQTHSDEFVLELLLSLDKLSVLVQELLVIEAWKERLLPLLKENLAEHVDSATSYVLLYHEAAVANLLEVLLFHRHACEALDEDALLELADWAVRKLTHLNSGAAHAYANAPERSVQEVLALSPLQELEDKRAETDFAAALCGLTILRYLSDHVTSLPLGLMSRLLGAHDAVMALLPLVEAPPWVRSRKSGKTEKFIDGRWQVVPPADRMKIAQLDGQVWLSLVNLLVEPACRAKYDPDEYRRGCLLKLQRHLHELLMDQLPVLRQLARVLDEMALGINNAAAAAGGAGSKLILEQVPALRERLLHGKDSRTIAKQQKTAQFGAAAKQLAQERLKGMLESFEMMCQIEQQQQLGKQHTAGAAGSSEACSLLDGGGADEAAVLAAPIRVVCSRQVAAHFMGSVAEALLQLPEVPLRSSTAADGGPPPGLWLTVGLLAADGFALQLRLKKADRPTERDRTEGTWFAYHPVGGAITVLVPPEALAAEPGASAAVKARAAAPASKISVMDTATVKP</sequence>
<dbReference type="EMBL" id="CP126208">
    <property type="protein sequence ID" value="WIA09269.1"/>
    <property type="molecule type" value="Genomic_DNA"/>
</dbReference>
<name>A0ABY8TJJ3_TETOB</name>
<organism evidence="1 2">
    <name type="scientific">Tetradesmus obliquus</name>
    <name type="common">Green alga</name>
    <name type="synonym">Acutodesmus obliquus</name>
    <dbReference type="NCBI Taxonomy" id="3088"/>
    <lineage>
        <taxon>Eukaryota</taxon>
        <taxon>Viridiplantae</taxon>
        <taxon>Chlorophyta</taxon>
        <taxon>core chlorophytes</taxon>
        <taxon>Chlorophyceae</taxon>
        <taxon>CS clade</taxon>
        <taxon>Sphaeropleales</taxon>
        <taxon>Scenedesmaceae</taxon>
        <taxon>Tetradesmus</taxon>
    </lineage>
</organism>
<proteinExistence type="predicted"/>
<dbReference type="PANTHER" id="PTHR13244">
    <property type="entry name" value="ZINC FINGER MYND DOMAIN CONTAINING PROTEIN 10"/>
    <property type="match status" value="1"/>
</dbReference>
<dbReference type="InterPro" id="IPR052298">
    <property type="entry name" value="ZMYND10"/>
</dbReference>
<gene>
    <name evidence="1" type="ORF">OEZ85_008677</name>
</gene>
<accession>A0ABY8TJJ3</accession>
<evidence type="ECO:0000313" key="2">
    <source>
        <dbReference type="Proteomes" id="UP001244341"/>
    </source>
</evidence>
<dbReference type="PANTHER" id="PTHR13244:SF7">
    <property type="entry name" value="ZINC FINGER MYND DOMAIN-CONTAINING PROTEIN 10"/>
    <property type="match status" value="1"/>
</dbReference>
<dbReference type="Proteomes" id="UP001244341">
    <property type="component" value="Chromosome 1b"/>
</dbReference>
<reference evidence="1 2" key="1">
    <citation type="submission" date="2023-05" db="EMBL/GenBank/DDBJ databases">
        <title>A 100% complete, gapless, phased diploid assembly of the Scenedesmus obliquus UTEX 3031 genome.</title>
        <authorList>
            <person name="Biondi T.C."/>
            <person name="Hanschen E.R."/>
            <person name="Kwon T."/>
            <person name="Eng W."/>
            <person name="Kruse C.P.S."/>
            <person name="Koehler S.I."/>
            <person name="Kunde Y."/>
            <person name="Gleasner C.D."/>
            <person name="You Mak K.T."/>
            <person name="Polle J."/>
            <person name="Hovde B.T."/>
            <person name="Starkenburg S.R."/>
        </authorList>
    </citation>
    <scope>NUCLEOTIDE SEQUENCE [LARGE SCALE GENOMIC DNA]</scope>
    <source>
        <strain evidence="1 2">DOE0152z</strain>
    </source>
</reference>
<evidence type="ECO:0000313" key="1">
    <source>
        <dbReference type="EMBL" id="WIA09269.1"/>
    </source>
</evidence>